<dbReference type="GO" id="GO:0000160">
    <property type="term" value="P:phosphorelay signal transduction system"/>
    <property type="evidence" value="ECO:0007669"/>
    <property type="project" value="InterPro"/>
</dbReference>
<evidence type="ECO:0000256" key="1">
    <source>
        <dbReference type="ARBA" id="ARBA00022553"/>
    </source>
</evidence>
<dbReference type="Pfam" id="PF00072">
    <property type="entry name" value="Response_reg"/>
    <property type="match status" value="2"/>
</dbReference>
<dbReference type="Proteomes" id="UP000295611">
    <property type="component" value="Unassembled WGS sequence"/>
</dbReference>
<protein>
    <submittedName>
        <fullName evidence="4">Two-component system chemotaxis response regulator CheY</fullName>
    </submittedName>
</protein>
<feature type="domain" description="Response regulatory" evidence="3">
    <location>
        <begin position="145"/>
        <end position="262"/>
    </location>
</feature>
<feature type="domain" description="Response regulatory" evidence="3">
    <location>
        <begin position="8"/>
        <end position="125"/>
    </location>
</feature>
<dbReference type="EMBL" id="SNZP01000006">
    <property type="protein sequence ID" value="TDR79893.1"/>
    <property type="molecule type" value="Genomic_DNA"/>
</dbReference>
<feature type="modified residue" description="4-aspartylphosphate" evidence="2">
    <location>
        <position position="195"/>
    </location>
</feature>
<dbReference type="SUPFAM" id="SSF52172">
    <property type="entry name" value="CheY-like"/>
    <property type="match status" value="2"/>
</dbReference>
<dbReference type="PANTHER" id="PTHR44591">
    <property type="entry name" value="STRESS RESPONSE REGULATOR PROTEIN 1"/>
    <property type="match status" value="1"/>
</dbReference>
<dbReference type="InterPro" id="IPR001789">
    <property type="entry name" value="Sig_transdc_resp-reg_receiver"/>
</dbReference>
<dbReference type="Gene3D" id="3.40.50.2300">
    <property type="match status" value="2"/>
</dbReference>
<dbReference type="InterPro" id="IPR011006">
    <property type="entry name" value="CheY-like_superfamily"/>
</dbReference>
<accession>A0A4R7B632</accession>
<gene>
    <name evidence="4" type="ORF">DFP86_10632</name>
</gene>
<organism evidence="4 5">
    <name type="scientific">Paludibacterium purpuratum</name>
    <dbReference type="NCBI Taxonomy" id="1144873"/>
    <lineage>
        <taxon>Bacteria</taxon>
        <taxon>Pseudomonadati</taxon>
        <taxon>Pseudomonadota</taxon>
        <taxon>Betaproteobacteria</taxon>
        <taxon>Neisseriales</taxon>
        <taxon>Chromobacteriaceae</taxon>
        <taxon>Paludibacterium</taxon>
    </lineage>
</organism>
<sequence>MLEVEHLIVALVEPSHVQAQIIKAALAERGIDQVTVYETGADLFTALAVKLPDLVFSALYLSDMTGTDLVYTLRDTPAWADLPFILISSETNPYYLDPVRQAGTMAILPKPFSQAQLTMALGNTLDFLNAEQLDNDSADDFADLVVLLVDDSSTARRHVRTILEKIGFEKIFEANNGLEAIPLINSQLFDLVFTDYNMPQMDGRALVEYIRKESMQSSVPILMVSSEDNQGRLAAVEAAGVSAICDKPFGTEVVRKLVGQLLANRE</sequence>
<evidence type="ECO:0000313" key="5">
    <source>
        <dbReference type="Proteomes" id="UP000295611"/>
    </source>
</evidence>
<dbReference type="OrthoDB" id="9800897at2"/>
<dbReference type="PROSITE" id="PS50110">
    <property type="entry name" value="RESPONSE_REGULATORY"/>
    <property type="match status" value="2"/>
</dbReference>
<comment type="caution">
    <text evidence="2">Lacks conserved residue(s) required for the propagation of feature annotation.</text>
</comment>
<dbReference type="SMART" id="SM00448">
    <property type="entry name" value="REC"/>
    <property type="match status" value="2"/>
</dbReference>
<dbReference type="AlphaFoldDB" id="A0A4R7B632"/>
<dbReference type="CDD" id="cd00156">
    <property type="entry name" value="REC"/>
    <property type="match status" value="1"/>
</dbReference>
<keyword evidence="5" id="KW-1185">Reference proteome</keyword>
<proteinExistence type="predicted"/>
<evidence type="ECO:0000259" key="3">
    <source>
        <dbReference type="PROSITE" id="PS50110"/>
    </source>
</evidence>
<dbReference type="PANTHER" id="PTHR44591:SF3">
    <property type="entry name" value="RESPONSE REGULATORY DOMAIN-CONTAINING PROTEIN"/>
    <property type="match status" value="1"/>
</dbReference>
<dbReference type="RefSeq" id="WP_133680094.1">
    <property type="nucleotide sequence ID" value="NZ_SNZP01000006.1"/>
</dbReference>
<evidence type="ECO:0000256" key="2">
    <source>
        <dbReference type="PROSITE-ProRule" id="PRU00169"/>
    </source>
</evidence>
<keyword evidence="1 2" id="KW-0597">Phosphoprotein</keyword>
<dbReference type="InterPro" id="IPR050595">
    <property type="entry name" value="Bact_response_regulator"/>
</dbReference>
<comment type="caution">
    <text evidence="4">The sequence shown here is derived from an EMBL/GenBank/DDBJ whole genome shotgun (WGS) entry which is preliminary data.</text>
</comment>
<name>A0A4R7B632_9NEIS</name>
<evidence type="ECO:0000313" key="4">
    <source>
        <dbReference type="EMBL" id="TDR79893.1"/>
    </source>
</evidence>
<reference evidence="4 5" key="1">
    <citation type="submission" date="2019-03" db="EMBL/GenBank/DDBJ databases">
        <title>Genomic Encyclopedia of Type Strains, Phase III (KMG-III): the genomes of soil and plant-associated and newly described type strains.</title>
        <authorList>
            <person name="Whitman W."/>
        </authorList>
    </citation>
    <scope>NUCLEOTIDE SEQUENCE [LARGE SCALE GENOMIC DNA]</scope>
    <source>
        <strain evidence="4 5">CECT 8976</strain>
    </source>
</reference>